<dbReference type="EMBL" id="BEZZ01000132">
    <property type="protein sequence ID" value="GCC26639.1"/>
    <property type="molecule type" value="Genomic_DNA"/>
</dbReference>
<keyword evidence="4" id="KW-1185">Reference proteome</keyword>
<comment type="caution">
    <text evidence="3">The sequence shown here is derived from an EMBL/GenBank/DDBJ whole genome shotgun (WGS) entry which is preliminary data.</text>
</comment>
<proteinExistence type="predicted"/>
<dbReference type="Proteomes" id="UP000287033">
    <property type="component" value="Unassembled WGS sequence"/>
</dbReference>
<reference evidence="3 4" key="1">
    <citation type="journal article" date="2018" name="Nat. Ecol. Evol.">
        <title>Shark genomes provide insights into elasmobranch evolution and the origin of vertebrates.</title>
        <authorList>
            <person name="Hara Y"/>
            <person name="Yamaguchi K"/>
            <person name="Onimaru K"/>
            <person name="Kadota M"/>
            <person name="Koyanagi M"/>
            <person name="Keeley SD"/>
            <person name="Tatsumi K"/>
            <person name="Tanaka K"/>
            <person name="Motone F"/>
            <person name="Kageyama Y"/>
            <person name="Nozu R"/>
            <person name="Adachi N"/>
            <person name="Nishimura O"/>
            <person name="Nakagawa R"/>
            <person name="Tanegashima C"/>
            <person name="Kiyatake I"/>
            <person name="Matsumoto R"/>
            <person name="Murakumo K"/>
            <person name="Nishida K"/>
            <person name="Terakita A"/>
            <person name="Kuratani S"/>
            <person name="Sato K"/>
            <person name="Hyodo S Kuraku.S."/>
        </authorList>
    </citation>
    <scope>NUCLEOTIDE SEQUENCE [LARGE SCALE GENOMIC DNA]</scope>
</reference>
<evidence type="ECO:0000256" key="1">
    <source>
        <dbReference type="SAM" id="MobiDB-lite"/>
    </source>
</evidence>
<dbReference type="STRING" id="137246.A0A401S8B3"/>
<organism evidence="3 4">
    <name type="scientific">Chiloscyllium punctatum</name>
    <name type="common">Brownbanded bambooshark</name>
    <name type="synonym">Hemiscyllium punctatum</name>
    <dbReference type="NCBI Taxonomy" id="137246"/>
    <lineage>
        <taxon>Eukaryota</taxon>
        <taxon>Metazoa</taxon>
        <taxon>Chordata</taxon>
        <taxon>Craniata</taxon>
        <taxon>Vertebrata</taxon>
        <taxon>Chondrichthyes</taxon>
        <taxon>Elasmobranchii</taxon>
        <taxon>Galeomorphii</taxon>
        <taxon>Galeoidea</taxon>
        <taxon>Orectolobiformes</taxon>
        <taxon>Hemiscylliidae</taxon>
        <taxon>Chiloscyllium</taxon>
    </lineage>
</organism>
<keyword evidence="2" id="KW-0812">Transmembrane</keyword>
<protein>
    <recommendedName>
        <fullName evidence="5">MANSC domain-containing protein</fullName>
    </recommendedName>
</protein>
<feature type="region of interest" description="Disordered" evidence="1">
    <location>
        <begin position="119"/>
        <end position="152"/>
    </location>
</feature>
<dbReference type="AlphaFoldDB" id="A0A401S8B3"/>
<accession>A0A401S8B3</accession>
<keyword evidence="2" id="KW-1133">Transmembrane helix</keyword>
<dbReference type="OrthoDB" id="9447308at2759"/>
<evidence type="ECO:0000313" key="3">
    <source>
        <dbReference type="EMBL" id="GCC26639.1"/>
    </source>
</evidence>
<evidence type="ECO:0008006" key="5">
    <source>
        <dbReference type="Google" id="ProtNLM"/>
    </source>
</evidence>
<evidence type="ECO:0000256" key="2">
    <source>
        <dbReference type="SAM" id="Phobius"/>
    </source>
</evidence>
<dbReference type="OMA" id="IHDNINC"/>
<name>A0A401S8B3_CHIPU</name>
<keyword evidence="2" id="KW-0472">Membrane</keyword>
<sequence length="267" mass="29550">MKDREDTCNVAVFKFIQDQSRSNCFHLNCPSQESCIMRRKIDFILFNVRKGEDPDLLIFGNRSKIREPTNTSRLNNSEYLGLDKQRHYNRYVSLLSQATLPTYNWYKSVSLPPQTPPPSIFNLVSSNDSANITNGANSSRTSEPAPSEAPALTEGDVAVSITRQSVARLSHFPAANYYTEGSADVTPTSNILPLNQGNTTKGTSDMNQTIANTTTPSRLQLGPEILLTPLSLISGVTLTCLCSLLWRAARCRKNRGHYETFQPGDAG</sequence>
<gene>
    <name evidence="3" type="ORF">chiPu_0005057</name>
</gene>
<evidence type="ECO:0000313" key="4">
    <source>
        <dbReference type="Proteomes" id="UP000287033"/>
    </source>
</evidence>
<feature type="transmembrane region" description="Helical" evidence="2">
    <location>
        <begin position="225"/>
        <end position="246"/>
    </location>
</feature>
<feature type="compositionally biased region" description="Polar residues" evidence="1">
    <location>
        <begin position="122"/>
        <end position="144"/>
    </location>
</feature>